<keyword evidence="1" id="KW-1185">Reference proteome</keyword>
<dbReference type="WBParaSite" id="PDA_v2.g2876.t1">
    <property type="protein sequence ID" value="PDA_v2.g2876.t1"/>
    <property type="gene ID" value="PDA_v2.g2876"/>
</dbReference>
<name>A0A914QB25_9BILA</name>
<sequence>MSLYFEERICEQIIDPLNDKIPTNEQEEDDPENDKITFIFPWIFTLPPWNENNEDRQYISEKEIITSYHVCGFKWHLKLEHDAFIAHTSMGDGWLKTCNVSYNLYSDNDMRHELYSSPKISARFDLHDEEYRTPDGFLTKFNNAYQKREIAKMVIFVELILHAKTFLCPFDLRLNFLYGDVCMEYPEDIENDFRFEFMKDG</sequence>
<evidence type="ECO:0000313" key="1">
    <source>
        <dbReference type="Proteomes" id="UP000887578"/>
    </source>
</evidence>
<dbReference type="AlphaFoldDB" id="A0A914QB25"/>
<protein>
    <submittedName>
        <fullName evidence="2">MATH domain-containing protein</fullName>
    </submittedName>
</protein>
<organism evidence="1 2">
    <name type="scientific">Panagrolaimus davidi</name>
    <dbReference type="NCBI Taxonomy" id="227884"/>
    <lineage>
        <taxon>Eukaryota</taxon>
        <taxon>Metazoa</taxon>
        <taxon>Ecdysozoa</taxon>
        <taxon>Nematoda</taxon>
        <taxon>Chromadorea</taxon>
        <taxon>Rhabditida</taxon>
        <taxon>Tylenchina</taxon>
        <taxon>Panagrolaimomorpha</taxon>
        <taxon>Panagrolaimoidea</taxon>
        <taxon>Panagrolaimidae</taxon>
        <taxon>Panagrolaimus</taxon>
    </lineage>
</organism>
<accession>A0A914QB25</accession>
<proteinExistence type="predicted"/>
<evidence type="ECO:0000313" key="2">
    <source>
        <dbReference type="WBParaSite" id="PDA_v2.g2876.t1"/>
    </source>
</evidence>
<reference evidence="2" key="1">
    <citation type="submission" date="2022-11" db="UniProtKB">
        <authorList>
            <consortium name="WormBaseParasite"/>
        </authorList>
    </citation>
    <scope>IDENTIFICATION</scope>
</reference>
<dbReference type="Proteomes" id="UP000887578">
    <property type="component" value="Unplaced"/>
</dbReference>